<evidence type="ECO:0000256" key="4">
    <source>
        <dbReference type="ARBA" id="ARBA00023180"/>
    </source>
</evidence>
<gene>
    <name evidence="7" type="ORF">DIURU_004336</name>
</gene>
<accession>A0A642UHZ6</accession>
<name>A0A642UHZ6_DIURU</name>
<comment type="subcellular location">
    <subcellularLocation>
        <location evidence="1">Secreted</location>
        <location evidence="1">Cell wall</location>
    </subcellularLocation>
</comment>
<feature type="signal peptide" evidence="6">
    <location>
        <begin position="1"/>
        <end position="17"/>
    </location>
</feature>
<feature type="chain" id="PRO_5024981703" evidence="6">
    <location>
        <begin position="18"/>
        <end position="262"/>
    </location>
</feature>
<feature type="compositionally biased region" description="Low complexity" evidence="5">
    <location>
        <begin position="152"/>
        <end position="167"/>
    </location>
</feature>
<dbReference type="OMA" id="KCNEKTV"/>
<dbReference type="GeneID" id="54782987"/>
<dbReference type="AlphaFoldDB" id="A0A642UHZ6"/>
<evidence type="ECO:0000256" key="2">
    <source>
        <dbReference type="ARBA" id="ARBA00022512"/>
    </source>
</evidence>
<keyword evidence="4" id="KW-0325">Glycoprotein</keyword>
<dbReference type="Pfam" id="PF13928">
    <property type="entry name" value="Flocculin_t3"/>
    <property type="match status" value="1"/>
</dbReference>
<feature type="compositionally biased region" description="Polar residues" evidence="5">
    <location>
        <begin position="220"/>
        <end position="229"/>
    </location>
</feature>
<comment type="caution">
    <text evidence="7">The sequence shown here is derived from an EMBL/GenBank/DDBJ whole genome shotgun (WGS) entry which is preliminary data.</text>
</comment>
<evidence type="ECO:0000313" key="7">
    <source>
        <dbReference type="EMBL" id="KAA8899314.1"/>
    </source>
</evidence>
<sequence length="262" mass="26031">MQYRYLLAGALATSVAAFSNTTDTEPQTVTEIGSTIHTVITITSCEDNKCNEKTVPATHSIVTKTIDSVETVYTTLCPIETGKQPAPAPGPTGEQGQPPAEGEKTTEGQPPAPAPTGEQGQGKPPAPAAPENNNNKSQPPAPAPTGNASQGPAPHSSAPAPAAPAAPENNNNKSQPPAPAPTSAAEETKAPAPAPTGNASKGPAPLTTATTVAGPEKSAPIQQQQQTSAPGVPEVSGALEGAANANKLGFAMGAIGLIAALL</sequence>
<dbReference type="Proteomes" id="UP000449547">
    <property type="component" value="Unassembled WGS sequence"/>
</dbReference>
<proteinExistence type="predicted"/>
<protein>
    <submittedName>
        <fullName evidence="7">Uncharacterized protein</fullName>
    </submittedName>
</protein>
<evidence type="ECO:0000256" key="3">
    <source>
        <dbReference type="ARBA" id="ARBA00022729"/>
    </source>
</evidence>
<reference evidence="7 8" key="1">
    <citation type="submission" date="2019-07" db="EMBL/GenBank/DDBJ databases">
        <title>Genome assembly of two rare yeast pathogens: Diutina rugosa and Trichomonascus ciferrii.</title>
        <authorList>
            <person name="Mixao V."/>
            <person name="Saus E."/>
            <person name="Hansen A."/>
            <person name="Lass-Flor C."/>
            <person name="Gabaldon T."/>
        </authorList>
    </citation>
    <scope>NUCLEOTIDE SEQUENCE [LARGE SCALE GENOMIC DNA]</scope>
    <source>
        <strain evidence="7 8">CBS 613</strain>
    </source>
</reference>
<evidence type="ECO:0000313" key="8">
    <source>
        <dbReference type="Proteomes" id="UP000449547"/>
    </source>
</evidence>
<evidence type="ECO:0000256" key="1">
    <source>
        <dbReference type="ARBA" id="ARBA00004191"/>
    </source>
</evidence>
<evidence type="ECO:0000256" key="5">
    <source>
        <dbReference type="SAM" id="MobiDB-lite"/>
    </source>
</evidence>
<keyword evidence="2" id="KW-0134">Cell wall</keyword>
<dbReference type="OrthoDB" id="4096828at2759"/>
<evidence type="ECO:0000256" key="6">
    <source>
        <dbReference type="SAM" id="SignalP"/>
    </source>
</evidence>
<keyword evidence="3 6" id="KW-0732">Signal</keyword>
<dbReference type="VEuPathDB" id="FungiDB:DIURU_004336"/>
<dbReference type="EMBL" id="SWFT01000124">
    <property type="protein sequence ID" value="KAA8899314.1"/>
    <property type="molecule type" value="Genomic_DNA"/>
</dbReference>
<dbReference type="RefSeq" id="XP_034010828.1">
    <property type="nucleotide sequence ID" value="XM_034157198.1"/>
</dbReference>
<keyword evidence="2" id="KW-0964">Secreted</keyword>
<dbReference type="InterPro" id="IPR025928">
    <property type="entry name" value="Flocculin_t3_rpt"/>
</dbReference>
<keyword evidence="8" id="KW-1185">Reference proteome</keyword>
<feature type="region of interest" description="Disordered" evidence="5">
    <location>
        <begin position="80"/>
        <end position="236"/>
    </location>
</feature>
<dbReference type="GO" id="GO:0009277">
    <property type="term" value="C:fungal-type cell wall"/>
    <property type="evidence" value="ECO:0007669"/>
    <property type="project" value="UniProtKB-ARBA"/>
</dbReference>
<organism evidence="7 8">
    <name type="scientific">Diutina rugosa</name>
    <name type="common">Yeast</name>
    <name type="synonym">Candida rugosa</name>
    <dbReference type="NCBI Taxonomy" id="5481"/>
    <lineage>
        <taxon>Eukaryota</taxon>
        <taxon>Fungi</taxon>
        <taxon>Dikarya</taxon>
        <taxon>Ascomycota</taxon>
        <taxon>Saccharomycotina</taxon>
        <taxon>Pichiomycetes</taxon>
        <taxon>Debaryomycetaceae</taxon>
        <taxon>Diutina</taxon>
    </lineage>
</organism>